<gene>
    <name evidence="5" type="ORF">J4709_26060</name>
</gene>
<comment type="caution">
    <text evidence="5">The sequence shown here is derived from an EMBL/GenBank/DDBJ whole genome shotgun (WGS) entry which is preliminary data.</text>
</comment>
<dbReference type="Pfam" id="PF03055">
    <property type="entry name" value="RPE65"/>
    <property type="match status" value="1"/>
</dbReference>
<sequence length="72" mass="8138">MGERTRRDVLTYVHDPVRGAADLMILSAQEFTGEPPARVHLPRRGAPGFHGSWVPTVWVRKMFALPRLLPGY</sequence>
<reference evidence="5 6" key="1">
    <citation type="submission" date="2021-03" db="EMBL/GenBank/DDBJ databases">
        <title>Actinomadura violae sp. nov., isolated from lichen in Thailand.</title>
        <authorList>
            <person name="Kanchanasin P."/>
            <person name="Saeng-In P."/>
            <person name="Phongsopitanun W."/>
            <person name="Yuki M."/>
            <person name="Kudo T."/>
            <person name="Ohkuma M."/>
            <person name="Tanasupawat S."/>
        </authorList>
    </citation>
    <scope>NUCLEOTIDE SEQUENCE [LARGE SCALE GENOMIC DNA]</scope>
    <source>
        <strain evidence="5 6">LCR2-06</strain>
    </source>
</reference>
<evidence type="ECO:0000256" key="3">
    <source>
        <dbReference type="ARBA" id="ARBA00023004"/>
    </source>
</evidence>
<dbReference type="EC" id="1.13.11.-" evidence="4"/>
<keyword evidence="2 4" id="KW-0479">Metal-binding</keyword>
<dbReference type="InterPro" id="IPR004294">
    <property type="entry name" value="Carotenoid_Oase"/>
</dbReference>
<name>A0ABS3RWB8_9ACTN</name>
<keyword evidence="3 4" id="KW-0408">Iron</keyword>
<evidence type="ECO:0000313" key="5">
    <source>
        <dbReference type="EMBL" id="MBO2461052.1"/>
    </source>
</evidence>
<dbReference type="EMBL" id="JAGEPF010000016">
    <property type="protein sequence ID" value="MBO2461052.1"/>
    <property type="molecule type" value="Genomic_DNA"/>
</dbReference>
<keyword evidence="4" id="KW-0223">Dioxygenase</keyword>
<protein>
    <recommendedName>
        <fullName evidence="4">Dioxygenase</fullName>
        <ecNumber evidence="4">1.13.11.-</ecNumber>
    </recommendedName>
</protein>
<dbReference type="Proteomes" id="UP000680206">
    <property type="component" value="Unassembled WGS sequence"/>
</dbReference>
<evidence type="ECO:0000256" key="4">
    <source>
        <dbReference type="RuleBase" id="RU364048"/>
    </source>
</evidence>
<evidence type="ECO:0000256" key="1">
    <source>
        <dbReference type="ARBA" id="ARBA00006787"/>
    </source>
</evidence>
<evidence type="ECO:0000256" key="2">
    <source>
        <dbReference type="ARBA" id="ARBA00022723"/>
    </source>
</evidence>
<evidence type="ECO:0000313" key="6">
    <source>
        <dbReference type="Proteomes" id="UP000680206"/>
    </source>
</evidence>
<keyword evidence="6" id="KW-1185">Reference proteome</keyword>
<dbReference type="RefSeq" id="WP_208244424.1">
    <property type="nucleotide sequence ID" value="NZ_JAGEPF010000016.1"/>
</dbReference>
<keyword evidence="4" id="KW-0560">Oxidoreductase</keyword>
<organism evidence="5 6">
    <name type="scientific">Actinomadura violacea</name>
    <dbReference type="NCBI Taxonomy" id="2819934"/>
    <lineage>
        <taxon>Bacteria</taxon>
        <taxon>Bacillati</taxon>
        <taxon>Actinomycetota</taxon>
        <taxon>Actinomycetes</taxon>
        <taxon>Streptosporangiales</taxon>
        <taxon>Thermomonosporaceae</taxon>
        <taxon>Actinomadura</taxon>
    </lineage>
</organism>
<comment type="cofactor">
    <cofactor evidence="4">
        <name>Fe(2+)</name>
        <dbReference type="ChEBI" id="CHEBI:29033"/>
    </cofactor>
    <text evidence="4">Binds 1 Fe(2+) ion per subunit.</text>
</comment>
<proteinExistence type="inferred from homology"/>
<accession>A0ABS3RWB8</accession>
<comment type="similarity">
    <text evidence="1 4">Belongs to the carotenoid oxygenase family.</text>
</comment>